<dbReference type="EMBL" id="RBNJ01030490">
    <property type="protein sequence ID" value="RUS13258.1"/>
    <property type="molecule type" value="Genomic_DNA"/>
</dbReference>
<keyword evidence="3" id="KW-1185">Reference proteome</keyword>
<organism evidence="2 3">
    <name type="scientific">Jimgerdemannia flammicorona</name>
    <dbReference type="NCBI Taxonomy" id="994334"/>
    <lineage>
        <taxon>Eukaryota</taxon>
        <taxon>Fungi</taxon>
        <taxon>Fungi incertae sedis</taxon>
        <taxon>Mucoromycota</taxon>
        <taxon>Mucoromycotina</taxon>
        <taxon>Endogonomycetes</taxon>
        <taxon>Endogonales</taxon>
        <taxon>Endogonaceae</taxon>
        <taxon>Jimgerdemannia</taxon>
    </lineage>
</organism>
<comment type="caution">
    <text evidence="2">The sequence shown here is derived from an EMBL/GenBank/DDBJ whole genome shotgun (WGS) entry which is preliminary data.</text>
</comment>
<sequence length="60" mass="6623">MESMVMGRRIQGLGRNAKAARRSMSTSHAVVKRMERASAPNVGLVPLAYAPPLRHRPRTP</sequence>
<gene>
    <name evidence="2" type="ORF">BC938DRAFT_478003</name>
</gene>
<name>A0A433P6V7_9FUNG</name>
<protein>
    <submittedName>
        <fullName evidence="2">Uncharacterized protein</fullName>
    </submittedName>
</protein>
<evidence type="ECO:0000313" key="3">
    <source>
        <dbReference type="Proteomes" id="UP000274822"/>
    </source>
</evidence>
<accession>A0A433P6V7</accession>
<proteinExistence type="predicted"/>
<evidence type="ECO:0000256" key="1">
    <source>
        <dbReference type="SAM" id="MobiDB-lite"/>
    </source>
</evidence>
<dbReference type="Proteomes" id="UP000274822">
    <property type="component" value="Unassembled WGS sequence"/>
</dbReference>
<dbReference type="AlphaFoldDB" id="A0A433P6V7"/>
<evidence type="ECO:0000313" key="2">
    <source>
        <dbReference type="EMBL" id="RUS13258.1"/>
    </source>
</evidence>
<feature type="region of interest" description="Disordered" evidence="1">
    <location>
        <begin position="1"/>
        <end position="28"/>
    </location>
</feature>
<reference evidence="2 3" key="1">
    <citation type="journal article" date="2018" name="New Phytol.">
        <title>Phylogenomics of Endogonaceae and evolution of mycorrhizas within Mucoromycota.</title>
        <authorList>
            <person name="Chang Y."/>
            <person name="Desiro A."/>
            <person name="Na H."/>
            <person name="Sandor L."/>
            <person name="Lipzen A."/>
            <person name="Clum A."/>
            <person name="Barry K."/>
            <person name="Grigoriev I.V."/>
            <person name="Martin F.M."/>
            <person name="Stajich J.E."/>
            <person name="Smith M.E."/>
            <person name="Bonito G."/>
            <person name="Spatafora J.W."/>
        </authorList>
    </citation>
    <scope>NUCLEOTIDE SEQUENCE [LARGE SCALE GENOMIC DNA]</scope>
    <source>
        <strain evidence="2 3">AD002</strain>
    </source>
</reference>